<name>A0ABP0Y5F7_9ROSI</name>
<keyword evidence="2" id="KW-1185">Reference proteome</keyword>
<evidence type="ECO:0000313" key="1">
    <source>
        <dbReference type="EMBL" id="CAK9315222.1"/>
    </source>
</evidence>
<protein>
    <submittedName>
        <fullName evidence="1">Uncharacterized protein</fullName>
    </submittedName>
</protein>
<evidence type="ECO:0000313" key="2">
    <source>
        <dbReference type="Proteomes" id="UP001642487"/>
    </source>
</evidence>
<dbReference type="Proteomes" id="UP001642487">
    <property type="component" value="Chromosome 2"/>
</dbReference>
<dbReference type="EMBL" id="OZ021736">
    <property type="protein sequence ID" value="CAK9315222.1"/>
    <property type="molecule type" value="Genomic_DNA"/>
</dbReference>
<proteinExistence type="predicted"/>
<sequence length="123" mass="14452">MEEASFSHLPFCAEKEKKLRLHPFYYYLLPKISSAKKEKKKKKKKKKKRKSYFSVHCPQIFIRRRPTPSLSDCLISKLTDNPFTLRRRIHPTGGPPIRAAPIPKSDPLNPFFNFSTTLPFLFM</sequence>
<accession>A0ABP0Y5F7</accession>
<gene>
    <name evidence="1" type="ORF">CITCOLO1_LOCUS7005</name>
</gene>
<organism evidence="1 2">
    <name type="scientific">Citrullus colocynthis</name>
    <name type="common">colocynth</name>
    <dbReference type="NCBI Taxonomy" id="252529"/>
    <lineage>
        <taxon>Eukaryota</taxon>
        <taxon>Viridiplantae</taxon>
        <taxon>Streptophyta</taxon>
        <taxon>Embryophyta</taxon>
        <taxon>Tracheophyta</taxon>
        <taxon>Spermatophyta</taxon>
        <taxon>Magnoliopsida</taxon>
        <taxon>eudicotyledons</taxon>
        <taxon>Gunneridae</taxon>
        <taxon>Pentapetalae</taxon>
        <taxon>rosids</taxon>
        <taxon>fabids</taxon>
        <taxon>Cucurbitales</taxon>
        <taxon>Cucurbitaceae</taxon>
        <taxon>Benincaseae</taxon>
        <taxon>Citrullus</taxon>
    </lineage>
</organism>
<reference evidence="1 2" key="1">
    <citation type="submission" date="2024-03" db="EMBL/GenBank/DDBJ databases">
        <authorList>
            <person name="Gkanogiannis A."/>
            <person name="Becerra Lopez-Lavalle L."/>
        </authorList>
    </citation>
    <scope>NUCLEOTIDE SEQUENCE [LARGE SCALE GENOMIC DNA]</scope>
</reference>